<feature type="transmembrane region" description="Helical" evidence="2">
    <location>
        <begin position="707"/>
        <end position="730"/>
    </location>
</feature>
<feature type="transmembrane region" description="Helical" evidence="2">
    <location>
        <begin position="584"/>
        <end position="601"/>
    </location>
</feature>
<dbReference type="Pfam" id="PF10101">
    <property type="entry name" value="DUF2339"/>
    <property type="match status" value="2"/>
</dbReference>
<accession>A0A4Y9NPB3</accession>
<dbReference type="EMBL" id="SPQS01000025">
    <property type="protein sequence ID" value="TFV69681.1"/>
    <property type="molecule type" value="Genomic_DNA"/>
</dbReference>
<keyword evidence="2" id="KW-0472">Membrane</keyword>
<feature type="transmembrane region" description="Helical" evidence="2">
    <location>
        <begin position="816"/>
        <end position="836"/>
    </location>
</feature>
<keyword evidence="2" id="KW-0812">Transmembrane</keyword>
<feature type="transmembrane region" description="Helical" evidence="2">
    <location>
        <begin position="776"/>
        <end position="796"/>
    </location>
</feature>
<dbReference type="RefSeq" id="WP_135167039.1">
    <property type="nucleotide sequence ID" value="NZ_SPQS01000025.1"/>
</dbReference>
<feature type="transmembrane region" description="Helical" evidence="2">
    <location>
        <begin position="6"/>
        <end position="24"/>
    </location>
</feature>
<dbReference type="InterPro" id="IPR014600">
    <property type="entry name" value="UCP035905_mem"/>
</dbReference>
<feature type="transmembrane region" description="Helical" evidence="2">
    <location>
        <begin position="352"/>
        <end position="370"/>
    </location>
</feature>
<feature type="transmembrane region" description="Helical" evidence="2">
    <location>
        <begin position="870"/>
        <end position="887"/>
    </location>
</feature>
<feature type="transmembrane region" description="Helical" evidence="2">
    <location>
        <begin position="151"/>
        <end position="172"/>
    </location>
</feature>
<feature type="transmembrane region" description="Helical" evidence="2">
    <location>
        <begin position="742"/>
        <end position="764"/>
    </location>
</feature>
<feature type="transmembrane region" description="Helical" evidence="2">
    <location>
        <begin position="560"/>
        <end position="577"/>
    </location>
</feature>
<dbReference type="PANTHER" id="PTHR38434:SF1">
    <property type="entry name" value="BLL2549 PROTEIN"/>
    <property type="match status" value="1"/>
</dbReference>
<feature type="transmembrane region" description="Helical" evidence="2">
    <location>
        <begin position="533"/>
        <end position="554"/>
    </location>
</feature>
<sequence>MFDGPFDVFALIIAIVAFLIAIKASSQAAELRRRLNGLEERFYAQRPVQPPPLMPVQEQAPTSATMAAEPPPLAPESEPAPPPPVTEQASPPPLAASVSADAPPPLPADAPDSREPGFEEQLGTRWVVWIGGLALALGGFFMVRYSIEAGLLGPGVRVFLGGLFAAALLGAGEWTRRKESISNIAALPIANIPAILTAAGTAVAFATIYAAYALYGFLVPATAFVLLGIVAMCTLAAALLHGPALAGLGVVGAFVTPVLVSSGKPDYWALYVYLAVVTAASFGLARIRLWRWLAVTTIAFAVLWLFPGLDAEQVQVAPHAFHVIAGFVLAALLVVCGFMFGPAIEDGEIEPISSGSLGAYLFGAMLIVLSSAHADLALIAFALLVGGTLLVAWRAPAATGALGAAAATVFIVFAEWAVRANPDMLVLPGGAMSGVGPSATDSSVTLHLVTAAIFAAGFGIAGFLAQGRSNSAIIPVVWSAAAVATPIAILVALYARIAHLDRSIPFAILAVLLAAAFGAATEALTRRETRPGTMIATALFATGTLGALALALTFALEKGWLTIALALMSLGTAWISLQRPIPFLRWLAAIFAGLVTARIAYDPRIVGDAVGTTPIFNWLLWGYGLPAASFWGASIFLRRRADDPPLRMVETAAILFTALLAFMEIRHLATNGRMTSPPSLLEFALQVCVTLAMAIGLERLRLRSHSIVHNVGAVVLTAIAGFISVFGLLILENPMLLSSVNVGGLVFNLLLLGYALPAVLMLLLSYAVAGHRSVAYANTIAGGALVFALSYVTLEIRRFYHGPVLLYGGTTSAEQYTYSIGWLAFGVALLGVGILVNSERARLASAAVIALTILKAFAVDVWTLTGVYRALSFMCLGVVLVAIGWLYQRILFRRQVVPPPAPQPNV</sequence>
<feature type="transmembrane region" description="Helical" evidence="2">
    <location>
        <begin position="616"/>
        <end position="637"/>
    </location>
</feature>
<protein>
    <submittedName>
        <fullName evidence="3">DUF2339 domain-containing protein</fullName>
    </submittedName>
</protein>
<dbReference type="PANTHER" id="PTHR38434">
    <property type="entry name" value="BLL2549 PROTEIN"/>
    <property type="match status" value="1"/>
</dbReference>
<proteinExistence type="predicted"/>
<keyword evidence="2" id="KW-1133">Transmembrane helix</keyword>
<gene>
    <name evidence="3" type="ORF">E4K64_32510</name>
</gene>
<feature type="transmembrane region" description="Helical" evidence="2">
    <location>
        <begin position="503"/>
        <end position="521"/>
    </location>
</feature>
<feature type="compositionally biased region" description="Pro residues" evidence="1">
    <location>
        <begin position="69"/>
        <end position="94"/>
    </location>
</feature>
<feature type="transmembrane region" description="Helical" evidence="2">
    <location>
        <begin position="268"/>
        <end position="285"/>
    </location>
</feature>
<dbReference type="InterPro" id="IPR019286">
    <property type="entry name" value="DUF2339_TM"/>
</dbReference>
<feature type="transmembrane region" description="Helical" evidence="2">
    <location>
        <begin position="444"/>
        <end position="464"/>
    </location>
</feature>
<evidence type="ECO:0000256" key="2">
    <source>
        <dbReference type="SAM" id="Phobius"/>
    </source>
</evidence>
<feature type="transmembrane region" description="Helical" evidence="2">
    <location>
        <begin position="184"/>
        <end position="211"/>
    </location>
</feature>
<feature type="transmembrane region" description="Helical" evidence="2">
    <location>
        <begin position="376"/>
        <end position="393"/>
    </location>
</feature>
<dbReference type="Proteomes" id="UP000297700">
    <property type="component" value="Unassembled WGS sequence"/>
</dbReference>
<organism evidence="3 4">
    <name type="scientific">Bradyrhizobium frederickii</name>
    <dbReference type="NCBI Taxonomy" id="2560054"/>
    <lineage>
        <taxon>Bacteria</taxon>
        <taxon>Pseudomonadati</taxon>
        <taxon>Pseudomonadota</taxon>
        <taxon>Alphaproteobacteria</taxon>
        <taxon>Hyphomicrobiales</taxon>
        <taxon>Nitrobacteraceae</taxon>
        <taxon>Bradyrhizobium</taxon>
    </lineage>
</organism>
<dbReference type="PIRSF" id="PIRSF035905">
    <property type="entry name" value="UCP035905_mp"/>
    <property type="match status" value="1"/>
</dbReference>
<feature type="transmembrane region" description="Helical" evidence="2">
    <location>
        <begin position="476"/>
        <end position="497"/>
    </location>
</feature>
<feature type="transmembrane region" description="Helical" evidence="2">
    <location>
        <begin position="244"/>
        <end position="262"/>
    </location>
</feature>
<comment type="caution">
    <text evidence="3">The sequence shown here is derived from an EMBL/GenBank/DDBJ whole genome shotgun (WGS) entry which is preliminary data.</text>
</comment>
<evidence type="ECO:0000313" key="4">
    <source>
        <dbReference type="Proteomes" id="UP000297700"/>
    </source>
</evidence>
<feature type="transmembrane region" description="Helical" evidence="2">
    <location>
        <begin position="126"/>
        <end position="145"/>
    </location>
</feature>
<feature type="region of interest" description="Disordered" evidence="1">
    <location>
        <begin position="46"/>
        <end position="117"/>
    </location>
</feature>
<feature type="transmembrane region" description="Helical" evidence="2">
    <location>
        <begin position="400"/>
        <end position="418"/>
    </location>
</feature>
<dbReference type="AlphaFoldDB" id="A0A4Y9NPB3"/>
<feature type="transmembrane region" description="Helical" evidence="2">
    <location>
        <begin position="292"/>
        <end position="309"/>
    </location>
</feature>
<feature type="transmembrane region" description="Helical" evidence="2">
    <location>
        <begin position="321"/>
        <end position="340"/>
    </location>
</feature>
<feature type="transmembrane region" description="Helical" evidence="2">
    <location>
        <begin position="217"/>
        <end position="237"/>
    </location>
</feature>
<name>A0A4Y9NPB3_9BRAD</name>
<evidence type="ECO:0000313" key="3">
    <source>
        <dbReference type="EMBL" id="TFV69681.1"/>
    </source>
</evidence>
<feature type="transmembrane region" description="Helical" evidence="2">
    <location>
        <begin position="843"/>
        <end position="864"/>
    </location>
</feature>
<reference evidence="3 4" key="1">
    <citation type="submission" date="2019-03" db="EMBL/GenBank/DDBJ databases">
        <title>Bradyrhizobium strains diversity.</title>
        <authorList>
            <person name="Urquiaga M.C.O."/>
            <person name="Hungria M."/>
            <person name="Delamuta J.R.M."/>
            <person name="Klepa M.S."/>
        </authorList>
    </citation>
    <scope>NUCLEOTIDE SEQUENCE [LARGE SCALE GENOMIC DNA]</scope>
    <source>
        <strain evidence="3 4">CNPSo 3426</strain>
    </source>
</reference>
<evidence type="ECO:0000256" key="1">
    <source>
        <dbReference type="SAM" id="MobiDB-lite"/>
    </source>
</evidence>